<dbReference type="EMBL" id="AAGKHU010000184">
    <property type="protein sequence ID" value="EBP0013942.1"/>
    <property type="molecule type" value="Genomic_DNA"/>
</dbReference>
<name>A0A5U2F5U2_SALER</name>
<protein>
    <submittedName>
        <fullName evidence="2">Helix-turn-helix domain-containing protein</fullName>
    </submittedName>
</protein>
<dbReference type="SUPFAM" id="SSF47413">
    <property type="entry name" value="lambda repressor-like DNA-binding domains"/>
    <property type="match status" value="1"/>
</dbReference>
<dbReference type="Gene3D" id="1.10.260.40">
    <property type="entry name" value="lambda repressor-like DNA-binding domains"/>
    <property type="match status" value="1"/>
</dbReference>
<proteinExistence type="predicted"/>
<comment type="caution">
    <text evidence="2">The sequence shown here is derived from an EMBL/GenBank/DDBJ whole genome shotgun (WGS) entry which is preliminary data.</text>
</comment>
<dbReference type="GO" id="GO:0003677">
    <property type="term" value="F:DNA binding"/>
    <property type="evidence" value="ECO:0007669"/>
    <property type="project" value="InterPro"/>
</dbReference>
<dbReference type="InterPro" id="IPR010982">
    <property type="entry name" value="Lambda_DNA-bd_dom_sf"/>
</dbReference>
<gene>
    <name evidence="2" type="ORF">HX37_25140</name>
</gene>
<dbReference type="PROSITE" id="PS50943">
    <property type="entry name" value="HTH_CROC1"/>
    <property type="match status" value="1"/>
</dbReference>
<accession>A0A5U2F5U2</accession>
<feature type="domain" description="HTH cro/C1-type" evidence="1">
    <location>
        <begin position="3"/>
        <end position="51"/>
    </location>
</feature>
<dbReference type="SMART" id="SM00530">
    <property type="entry name" value="HTH_XRE"/>
    <property type="match status" value="1"/>
</dbReference>
<dbReference type="InterPro" id="IPR001387">
    <property type="entry name" value="Cro/C1-type_HTH"/>
</dbReference>
<reference evidence="2" key="1">
    <citation type="submission" date="2018-07" db="EMBL/GenBank/DDBJ databases">
        <authorList>
            <consortium name="GenomeTrakr network: Whole genome sequencing for foodborne pathogen traceback"/>
        </authorList>
    </citation>
    <scope>NUCLEOTIDE SEQUENCE</scope>
    <source>
        <strain evidence="2">CFSAN018538</strain>
    </source>
</reference>
<organism evidence="2">
    <name type="scientific">Salmonella enterica</name>
    <name type="common">Salmonella choleraesuis</name>
    <dbReference type="NCBI Taxonomy" id="28901"/>
    <lineage>
        <taxon>Bacteria</taxon>
        <taxon>Pseudomonadati</taxon>
        <taxon>Pseudomonadota</taxon>
        <taxon>Gammaproteobacteria</taxon>
        <taxon>Enterobacterales</taxon>
        <taxon>Enterobacteriaceae</taxon>
        <taxon>Salmonella</taxon>
    </lineage>
</organism>
<dbReference type="AlphaFoldDB" id="A0A5U2F5U2"/>
<sequence length="121" mass="13797">MRERGLNMSELAKEVGLSHTAIRNWVNGHAVASGDRLTRLAIVVDRPEYWFFMEQVDGNEDARKGRALSERDILVVNLFNQLPEIEQLRLIVHIEATIQEVAAIEEKVSGIARRIGKKTYK</sequence>
<dbReference type="CDD" id="cd00093">
    <property type="entry name" value="HTH_XRE"/>
    <property type="match status" value="1"/>
</dbReference>
<evidence type="ECO:0000259" key="1">
    <source>
        <dbReference type="PROSITE" id="PS50943"/>
    </source>
</evidence>
<dbReference type="Pfam" id="PF01381">
    <property type="entry name" value="HTH_3"/>
    <property type="match status" value="1"/>
</dbReference>
<evidence type="ECO:0000313" key="2">
    <source>
        <dbReference type="EMBL" id="EBP0013942.1"/>
    </source>
</evidence>